<dbReference type="EMBL" id="JBHTMN010000004">
    <property type="protein sequence ID" value="MFD1382462.1"/>
    <property type="molecule type" value="Genomic_DNA"/>
</dbReference>
<proteinExistence type="predicted"/>
<sequence>MNKSTLYTLVTAGLLSVVSTPVLSDDDISEARKASNAAIEKAFNQEKSEEVFEPFDPDSPDFNPNNEEINAYFYAGLTHEDSDDLNIWIVESGVRVLFDDNWSGRANVLMYWDDRKDLFEGMNFGGSGALLYSIGKYNPSFSLRPVIGAGFYIADNQCDDTTVCDEDVTGGVFPEVGFSMLTGGIEVYGYTRYVYHPELDNGTQLGLSIGYKL</sequence>
<protein>
    <recommendedName>
        <fullName evidence="3">Outer membrane protein beta-barrel domain-containing protein</fullName>
    </recommendedName>
</protein>
<organism evidence="1 2">
    <name type="scientific">Rhodanobacter aciditrophus</name>
    <dbReference type="NCBI Taxonomy" id="1623218"/>
    <lineage>
        <taxon>Bacteria</taxon>
        <taxon>Pseudomonadati</taxon>
        <taxon>Pseudomonadota</taxon>
        <taxon>Gammaproteobacteria</taxon>
        <taxon>Lysobacterales</taxon>
        <taxon>Rhodanobacteraceae</taxon>
        <taxon>Rhodanobacter</taxon>
    </lineage>
</organism>
<dbReference type="Proteomes" id="UP001597059">
    <property type="component" value="Unassembled WGS sequence"/>
</dbReference>
<reference evidence="2" key="1">
    <citation type="journal article" date="2019" name="Int. J. Syst. Evol. Microbiol.">
        <title>The Global Catalogue of Microorganisms (GCM) 10K type strain sequencing project: providing services to taxonomists for standard genome sequencing and annotation.</title>
        <authorList>
            <consortium name="The Broad Institute Genomics Platform"/>
            <consortium name="The Broad Institute Genome Sequencing Center for Infectious Disease"/>
            <person name="Wu L."/>
            <person name="Ma J."/>
        </authorList>
    </citation>
    <scope>NUCLEOTIDE SEQUENCE [LARGE SCALE GENOMIC DNA]</scope>
    <source>
        <strain evidence="2">JCM 30774</strain>
    </source>
</reference>
<gene>
    <name evidence="1" type="ORF">ACFQ45_03740</name>
</gene>
<evidence type="ECO:0000313" key="2">
    <source>
        <dbReference type="Proteomes" id="UP001597059"/>
    </source>
</evidence>
<comment type="caution">
    <text evidence="1">The sequence shown here is derived from an EMBL/GenBank/DDBJ whole genome shotgun (WGS) entry which is preliminary data.</text>
</comment>
<keyword evidence="2" id="KW-1185">Reference proteome</keyword>
<accession>A0ABW4AWZ2</accession>
<evidence type="ECO:0000313" key="1">
    <source>
        <dbReference type="EMBL" id="MFD1382462.1"/>
    </source>
</evidence>
<name>A0ABW4AWZ2_9GAMM</name>
<dbReference type="RefSeq" id="WP_377365468.1">
    <property type="nucleotide sequence ID" value="NZ_JBHTMN010000004.1"/>
</dbReference>
<evidence type="ECO:0008006" key="3">
    <source>
        <dbReference type="Google" id="ProtNLM"/>
    </source>
</evidence>